<evidence type="ECO:0000256" key="1">
    <source>
        <dbReference type="SAM" id="Coils"/>
    </source>
</evidence>
<accession>A0A845LC09</accession>
<evidence type="ECO:0000313" key="3">
    <source>
        <dbReference type="EMBL" id="MZP31208.1"/>
    </source>
</evidence>
<dbReference type="Proteomes" id="UP000463470">
    <property type="component" value="Unassembled WGS sequence"/>
</dbReference>
<organism evidence="3 4">
    <name type="scientific">Heliomicrobium undosum</name>
    <dbReference type="NCBI Taxonomy" id="121734"/>
    <lineage>
        <taxon>Bacteria</taxon>
        <taxon>Bacillati</taxon>
        <taxon>Bacillota</taxon>
        <taxon>Clostridia</taxon>
        <taxon>Eubacteriales</taxon>
        <taxon>Heliobacteriaceae</taxon>
        <taxon>Heliomicrobium</taxon>
    </lineage>
</organism>
<evidence type="ECO:0000259" key="2">
    <source>
        <dbReference type="Pfam" id="PF20586"/>
    </source>
</evidence>
<gene>
    <name evidence="3" type="ORF">GTO91_15985</name>
</gene>
<keyword evidence="1" id="KW-0175">Coiled coil</keyword>
<name>A0A845LC09_9FIRM</name>
<dbReference type="EMBL" id="WXEY01000028">
    <property type="protein sequence ID" value="MZP31208.1"/>
    <property type="molecule type" value="Genomic_DNA"/>
</dbReference>
<feature type="domain" description="DUF6788" evidence="2">
    <location>
        <begin position="12"/>
        <end position="68"/>
    </location>
</feature>
<dbReference type="OrthoDB" id="1851276at2"/>
<comment type="caution">
    <text evidence="3">The sequence shown here is derived from an EMBL/GenBank/DDBJ whole genome shotgun (WGS) entry which is preliminary data.</text>
</comment>
<protein>
    <recommendedName>
        <fullName evidence="2">DUF6788 domain-containing protein</fullName>
    </recommendedName>
</protein>
<dbReference type="InterPro" id="IPR046738">
    <property type="entry name" value="DUF6788"/>
</dbReference>
<keyword evidence="4" id="KW-1185">Reference proteome</keyword>
<sequence>MSIIKGVLIEERERLIEMEKMIKKRIEQLPKGSIRIRKLGKKEYRYFVYREGSKVKNQYLKLSDDEVEELQMKIAERKRLEQTLKSIQEDFRIIRRALR</sequence>
<feature type="coiled-coil region" evidence="1">
    <location>
        <begin position="70"/>
        <end position="97"/>
    </location>
</feature>
<proteinExistence type="predicted"/>
<dbReference type="RefSeq" id="WP_161259728.1">
    <property type="nucleotide sequence ID" value="NZ_WXEY01000028.1"/>
</dbReference>
<reference evidence="3 4" key="1">
    <citation type="submission" date="2020-01" db="EMBL/GenBank/DDBJ databases">
        <title>Whole-genome sequence of Heliobacterium undosum DSM 13378.</title>
        <authorList>
            <person name="Kyndt J.A."/>
            <person name="Meyer T.E."/>
        </authorList>
    </citation>
    <scope>NUCLEOTIDE SEQUENCE [LARGE SCALE GENOMIC DNA]</scope>
    <source>
        <strain evidence="3 4">DSM 13378</strain>
    </source>
</reference>
<dbReference type="AlphaFoldDB" id="A0A845LC09"/>
<evidence type="ECO:0000313" key="4">
    <source>
        <dbReference type="Proteomes" id="UP000463470"/>
    </source>
</evidence>
<dbReference type="Pfam" id="PF20586">
    <property type="entry name" value="DUF6788"/>
    <property type="match status" value="1"/>
</dbReference>